<comment type="caution">
    <text evidence="2">The sequence shown here is derived from an EMBL/GenBank/DDBJ whole genome shotgun (WGS) entry which is preliminary data.</text>
</comment>
<organism evidence="2 3">
    <name type="scientific">Flavivirga jejuensis</name>
    <dbReference type="NCBI Taxonomy" id="870487"/>
    <lineage>
        <taxon>Bacteria</taxon>
        <taxon>Pseudomonadati</taxon>
        <taxon>Bacteroidota</taxon>
        <taxon>Flavobacteriia</taxon>
        <taxon>Flavobacteriales</taxon>
        <taxon>Flavobacteriaceae</taxon>
        <taxon>Flavivirga</taxon>
    </lineage>
</organism>
<gene>
    <name evidence="2" type="ORF">Q4Q40_12855</name>
</gene>
<accession>A0ABT8WPJ0</accession>
<dbReference type="Pfam" id="PF09851">
    <property type="entry name" value="SHOCT"/>
    <property type="match status" value="1"/>
</dbReference>
<evidence type="ECO:0000313" key="2">
    <source>
        <dbReference type="EMBL" id="MDO5975080.1"/>
    </source>
</evidence>
<evidence type="ECO:0000259" key="1">
    <source>
        <dbReference type="Pfam" id="PF09851"/>
    </source>
</evidence>
<reference evidence="2" key="1">
    <citation type="submission" date="2023-07" db="EMBL/GenBank/DDBJ databases">
        <title>Two novel species in the genus Flavivirga.</title>
        <authorList>
            <person name="Kwon K."/>
        </authorList>
    </citation>
    <scope>NUCLEOTIDE SEQUENCE</scope>
    <source>
        <strain evidence="2">KACC 14158</strain>
    </source>
</reference>
<evidence type="ECO:0000313" key="3">
    <source>
        <dbReference type="Proteomes" id="UP001176806"/>
    </source>
</evidence>
<dbReference type="RefSeq" id="WP_303302247.1">
    <property type="nucleotide sequence ID" value="NZ_BAABDA010000035.1"/>
</dbReference>
<dbReference type="Proteomes" id="UP001176806">
    <property type="component" value="Unassembled WGS sequence"/>
</dbReference>
<sequence>MQNITLVLLFLFASLVSWSQDLYKTKSGITYKIGDTLYIGQPLSNLGWLSIYETREEDYIRNKNLIDKLVIITDINLEANPVHLIFNYLNKDLKIDIDDAIRNKEVIPHVKRDLADKKKLNKYQLLKDLKDLLDSGALTQEEFNEEKKKILKH</sequence>
<dbReference type="InterPro" id="IPR018649">
    <property type="entry name" value="SHOCT"/>
</dbReference>
<keyword evidence="3" id="KW-1185">Reference proteome</keyword>
<protein>
    <submittedName>
        <fullName evidence="2">SHOCT domain-containing protein</fullName>
    </submittedName>
</protein>
<feature type="domain" description="SHOCT" evidence="1">
    <location>
        <begin position="126"/>
        <end position="151"/>
    </location>
</feature>
<dbReference type="EMBL" id="JAUOEL010000004">
    <property type="protein sequence ID" value="MDO5975080.1"/>
    <property type="molecule type" value="Genomic_DNA"/>
</dbReference>
<name>A0ABT8WPJ0_9FLAO</name>
<proteinExistence type="predicted"/>